<accession>A0A552L674</accession>
<evidence type="ECO:0000313" key="1">
    <source>
        <dbReference type="EMBL" id="TRV15731.1"/>
    </source>
</evidence>
<dbReference type="Gene3D" id="3.10.450.530">
    <property type="entry name" value="Ribonuclease toxin, BrnT, of type II toxin-antitoxin system"/>
    <property type="match status" value="1"/>
</dbReference>
<dbReference type="AlphaFoldDB" id="A0A552L674"/>
<dbReference type="InterPro" id="IPR038573">
    <property type="entry name" value="BrnT_sf"/>
</dbReference>
<gene>
    <name evidence="1" type="ORF">EWV45_02645</name>
</gene>
<dbReference type="Pfam" id="PF04365">
    <property type="entry name" value="BrnT_toxin"/>
    <property type="match status" value="1"/>
</dbReference>
<organism evidence="1 2">
    <name type="scientific">Microcystis flos-aquae Mf_QC_C_20070823_S10D</name>
    <dbReference type="NCBI Taxonomy" id="2486236"/>
    <lineage>
        <taxon>Bacteria</taxon>
        <taxon>Bacillati</taxon>
        <taxon>Cyanobacteriota</taxon>
        <taxon>Cyanophyceae</taxon>
        <taxon>Oscillatoriophycideae</taxon>
        <taxon>Chroococcales</taxon>
        <taxon>Microcystaceae</taxon>
        <taxon>Microcystis</taxon>
    </lineage>
</organism>
<proteinExistence type="predicted"/>
<dbReference type="EMBL" id="SFAM01000020">
    <property type="protein sequence ID" value="TRV15731.1"/>
    <property type="molecule type" value="Genomic_DNA"/>
</dbReference>
<sequence>MVVELDERENYGEARFVAIGLLDGRVVVIVYTEPDDQTIRIISLRKALSYEGKHYEQYLKNRLK</sequence>
<dbReference type="Proteomes" id="UP000315868">
    <property type="component" value="Unassembled WGS sequence"/>
</dbReference>
<reference evidence="1 2" key="1">
    <citation type="submission" date="2019-01" db="EMBL/GenBank/DDBJ databases">
        <title>Coherence of Microcystis species and biogeography revealed through population genomics.</title>
        <authorList>
            <person name="Perez-Carrascal O.M."/>
            <person name="Terrat Y."/>
            <person name="Giani A."/>
            <person name="Fortin N."/>
            <person name="Tromas N."/>
            <person name="Shapiro B.J."/>
        </authorList>
    </citation>
    <scope>NUCLEOTIDE SEQUENCE [LARGE SCALE GENOMIC DNA]</scope>
    <source>
        <strain evidence="1">Mf_QC_C_20070823_S10D</strain>
    </source>
</reference>
<comment type="caution">
    <text evidence="1">The sequence shown here is derived from an EMBL/GenBank/DDBJ whole genome shotgun (WGS) entry which is preliminary data.</text>
</comment>
<dbReference type="InterPro" id="IPR007460">
    <property type="entry name" value="BrnT_toxin"/>
</dbReference>
<protein>
    <submittedName>
        <fullName evidence="1">BrnT family toxin</fullName>
    </submittedName>
</protein>
<evidence type="ECO:0000313" key="2">
    <source>
        <dbReference type="Proteomes" id="UP000315868"/>
    </source>
</evidence>
<name>A0A552L674_9CHRO</name>